<dbReference type="InterPro" id="IPR024185">
    <property type="entry name" value="FTHF_cligase-like_sf"/>
</dbReference>
<comment type="similarity">
    <text evidence="1">Belongs to the 5-formyltetrahydrofolate cyclo-ligase family.</text>
</comment>
<protein>
    <recommendedName>
        <fullName evidence="5">5-formyltetrahydrofolate cyclo-ligase</fullName>
        <ecNumber evidence="5">6.3.3.2</ecNumber>
    </recommendedName>
</protein>
<keyword evidence="7" id="KW-1185">Reference proteome</keyword>
<dbReference type="Gene3D" id="3.40.50.10420">
    <property type="entry name" value="NagB/RpiA/CoA transferase-like"/>
    <property type="match status" value="1"/>
</dbReference>
<feature type="non-terminal residue" evidence="6">
    <location>
        <position position="1"/>
    </location>
</feature>
<dbReference type="AlphaFoldDB" id="A0A9N9BQB9"/>
<dbReference type="GO" id="GO:0035999">
    <property type="term" value="P:tetrahydrofolate interconversion"/>
    <property type="evidence" value="ECO:0007669"/>
    <property type="project" value="TreeGrafter"/>
</dbReference>
<evidence type="ECO:0000256" key="5">
    <source>
        <dbReference type="ARBA" id="ARBA00038966"/>
    </source>
</evidence>
<proteinExistence type="inferred from homology"/>
<dbReference type="GO" id="GO:0030272">
    <property type="term" value="F:5-formyltetrahydrofolate cyclo-ligase activity"/>
    <property type="evidence" value="ECO:0007669"/>
    <property type="project" value="UniProtKB-EC"/>
</dbReference>
<dbReference type="OrthoDB" id="2015992at2759"/>
<dbReference type="InterPro" id="IPR037171">
    <property type="entry name" value="NagB/RpiA_transferase-like"/>
</dbReference>
<evidence type="ECO:0000256" key="3">
    <source>
        <dbReference type="ARBA" id="ARBA00022840"/>
    </source>
</evidence>
<comment type="caution">
    <text evidence="6">The sequence shown here is derived from an EMBL/GenBank/DDBJ whole genome shotgun (WGS) entry which is preliminary data.</text>
</comment>
<evidence type="ECO:0000313" key="6">
    <source>
        <dbReference type="EMBL" id="CAG8572408.1"/>
    </source>
</evidence>
<dbReference type="Proteomes" id="UP000789706">
    <property type="component" value="Unassembled WGS sequence"/>
</dbReference>
<name>A0A9N9BQB9_9GLOM</name>
<sequence length="134" mass="15933">MNTINMVRNQKSAIREEMRNLLKQIPIDIIERESAIVSDKVLTSKEYLNNKICYVPRWNKDAMEMVRLLSYQDYISLPVNRWNIPEPSHDNNYEIGLAFDLQRNRLGHGKGYYDKYLAKCKNWAKENNRQLPKT</sequence>
<dbReference type="EC" id="6.3.3.2" evidence="5"/>
<gene>
    <name evidence="6" type="ORF">DEBURN_LOCUS8151</name>
</gene>
<dbReference type="GO" id="GO:0005524">
    <property type="term" value="F:ATP binding"/>
    <property type="evidence" value="ECO:0007669"/>
    <property type="project" value="UniProtKB-KW"/>
</dbReference>
<organism evidence="6 7">
    <name type="scientific">Diversispora eburnea</name>
    <dbReference type="NCBI Taxonomy" id="1213867"/>
    <lineage>
        <taxon>Eukaryota</taxon>
        <taxon>Fungi</taxon>
        <taxon>Fungi incertae sedis</taxon>
        <taxon>Mucoromycota</taxon>
        <taxon>Glomeromycotina</taxon>
        <taxon>Glomeromycetes</taxon>
        <taxon>Diversisporales</taxon>
        <taxon>Diversisporaceae</taxon>
        <taxon>Diversispora</taxon>
    </lineage>
</organism>
<dbReference type="PANTHER" id="PTHR23407:SF1">
    <property type="entry name" value="5-FORMYLTETRAHYDROFOLATE CYCLO-LIGASE"/>
    <property type="match status" value="1"/>
</dbReference>
<accession>A0A9N9BQB9</accession>
<dbReference type="SUPFAM" id="SSF100950">
    <property type="entry name" value="NagB/RpiA/CoA transferase-like"/>
    <property type="match status" value="1"/>
</dbReference>
<evidence type="ECO:0000256" key="1">
    <source>
        <dbReference type="ARBA" id="ARBA00010638"/>
    </source>
</evidence>
<evidence type="ECO:0000313" key="7">
    <source>
        <dbReference type="Proteomes" id="UP000789706"/>
    </source>
</evidence>
<dbReference type="EMBL" id="CAJVPK010001128">
    <property type="protein sequence ID" value="CAG8572408.1"/>
    <property type="molecule type" value="Genomic_DNA"/>
</dbReference>
<dbReference type="InterPro" id="IPR002698">
    <property type="entry name" value="FTHF_cligase"/>
</dbReference>
<evidence type="ECO:0000256" key="4">
    <source>
        <dbReference type="ARBA" id="ARBA00036539"/>
    </source>
</evidence>
<comment type="catalytic activity">
    <reaction evidence="4">
        <text>(6S)-5-formyl-5,6,7,8-tetrahydrofolate + ATP = (6R)-5,10-methenyltetrahydrofolate + ADP + phosphate</text>
        <dbReference type="Rhea" id="RHEA:10488"/>
        <dbReference type="ChEBI" id="CHEBI:30616"/>
        <dbReference type="ChEBI" id="CHEBI:43474"/>
        <dbReference type="ChEBI" id="CHEBI:57455"/>
        <dbReference type="ChEBI" id="CHEBI:57457"/>
        <dbReference type="ChEBI" id="CHEBI:456216"/>
        <dbReference type="EC" id="6.3.3.2"/>
    </reaction>
</comment>
<dbReference type="GO" id="GO:0009396">
    <property type="term" value="P:folic acid-containing compound biosynthetic process"/>
    <property type="evidence" value="ECO:0007669"/>
    <property type="project" value="TreeGrafter"/>
</dbReference>
<dbReference type="GO" id="GO:0005739">
    <property type="term" value="C:mitochondrion"/>
    <property type="evidence" value="ECO:0007669"/>
    <property type="project" value="TreeGrafter"/>
</dbReference>
<keyword evidence="2" id="KW-0547">Nucleotide-binding</keyword>
<evidence type="ECO:0000256" key="2">
    <source>
        <dbReference type="ARBA" id="ARBA00022741"/>
    </source>
</evidence>
<dbReference type="PANTHER" id="PTHR23407">
    <property type="entry name" value="ATPASE INHIBITOR/5-FORMYLTETRAHYDROFOLATE CYCLO-LIGASE"/>
    <property type="match status" value="1"/>
</dbReference>
<reference evidence="6" key="1">
    <citation type="submission" date="2021-06" db="EMBL/GenBank/DDBJ databases">
        <authorList>
            <person name="Kallberg Y."/>
            <person name="Tangrot J."/>
            <person name="Rosling A."/>
        </authorList>
    </citation>
    <scope>NUCLEOTIDE SEQUENCE</scope>
    <source>
        <strain evidence="6">AZ414A</strain>
    </source>
</reference>
<keyword evidence="3" id="KW-0067">ATP-binding</keyword>
<dbReference type="Pfam" id="PF01812">
    <property type="entry name" value="5-FTHF_cyc-lig"/>
    <property type="match status" value="1"/>
</dbReference>